<evidence type="ECO:0000259" key="7">
    <source>
        <dbReference type="PROSITE" id="PS51777"/>
    </source>
</evidence>
<evidence type="ECO:0000313" key="8">
    <source>
        <dbReference type="EMBL" id="TKS90182.1"/>
    </source>
</evidence>
<dbReference type="GO" id="GO:0005078">
    <property type="term" value="F:MAP-kinase scaffold activity"/>
    <property type="evidence" value="ECO:0007669"/>
    <property type="project" value="InterPro"/>
</dbReference>
<sequence length="1248" mass="137529">MELDDVVLYQDDSGSSTMMSERVSGLASSIYREFERLIEKYDEDVVKELMPLVVAVLENLDSVFAVNQEHEVELELLKEDNEQLVTQYEREKALRKHTEEASFLGHMMSSRVKEEDAGSCSHECLEEVSRYIALEDSQDGEKKELQCRLVTLESHTRQLELKTKNYADQISRFEEREAELKKEYNALHQRHTEVRWSEIRTCMFGSSTHTYTFSTYKKMKSCHQHTVSTSTDCECDCHSCAWTRYTRYVSDHSEQLQGYSIHVQSEVCQGDLGASATPLTPHLLSSSVPPSTSSSLLRHWAMIWGGHEPRVYAAVCFWLRRGSGGHQLCRTGLSVSAAAGSLLCLYRRLTCPAILTLFTQIEQAVWLQDISDGLKERTIPMGIFQLPGTDGMTPDLQRESVDPSEPWRFNNLSHPRSNTSLKDEMSTVNRGGFKHSSPSNNGGVSKSNTSMSSQGGSSKSNTPPSSYSTNSITPLSPHDGATAGMSPGSTSATSLSTTASDVAMESVDTPLQEQEFSDGLNKNLDRSSRKPESSKNIAAMQEGQQGQLGREGQDSKSVLLKGDDGADNLEKSEVQAIIESTPELDMDLDGCRGTSTPTKGGVENLAFDRNTDSLFAELSSAGNDLIGDMDEGADLLDITLESIDVIVFRNALNVVKNDLIARMDELSCEKEGLQSELDSVTQAKTRLEEKNKELEEELKKIRAELEETKQKVKNDNEDDSDVPTAQRKRFTRVEMARVLMERNQYKERLMELQEAVRWTEMIRASKENPALPEKKKSSLWQLSRQSEAPVNVKYNAPTSQIQPSVKKRSSTLQQLPSDKSKAFDFLNEESAADNMVSRREQKRAQYQQVKAHVQKEDGRVQAYGWSLPKKYKVRRRAVSLQTDGAAERVAASGRVVSRWFGSAPAPSPPLKLSSLTPTSLETSWRASSCATPMSSASPVYQVKGPTHFLTDICVQRTAPDKRSVLSDCCLCARETDYPAGEEVAPNSEAEPAGDGGSQSTNSSSAGGDGMLGGITVVGCEAEGAAAVPQTADSRPAEEATEATEASAVSADQRESLRGAYTEHVFTDPLGAQQTAEALANYSQRESDLLKDGVSSNPSAEEEQDLMREEAQKMSSVLPTMWLGAQNGCVYVHSSVAQWKKCLHSIKLKDSVLGIVRTVGPDQLPSVRPGETTPLHPLHDCRARQGVVRLQEQDLRGAAQSHEDRVTQFYACFEEASTQIENNQCDSSNRSTQAGGCGPPTQNTTSTSQ</sequence>
<feature type="domain" description="RH1" evidence="6">
    <location>
        <begin position="6"/>
        <end position="94"/>
    </location>
</feature>
<dbReference type="STRING" id="240159.A0A4V6ASZ7"/>
<feature type="compositionally biased region" description="Basic and acidic residues" evidence="5">
    <location>
        <begin position="523"/>
        <end position="533"/>
    </location>
</feature>
<dbReference type="EMBL" id="CM014098">
    <property type="protein sequence ID" value="TKS90182.1"/>
    <property type="molecule type" value="Genomic_DNA"/>
</dbReference>
<dbReference type="InterPro" id="IPR039911">
    <property type="entry name" value="JIP3/JIP4"/>
</dbReference>
<feature type="region of interest" description="Disordered" evidence="5">
    <location>
        <begin position="385"/>
        <end position="566"/>
    </location>
</feature>
<dbReference type="PANTHER" id="PTHR13886:SF2">
    <property type="entry name" value="C-JUN-AMINO-TERMINAL KINASE-INTERACTING PROTEIN 4"/>
    <property type="match status" value="1"/>
</dbReference>
<gene>
    <name evidence="8" type="ORF">D9C73_024312</name>
</gene>
<dbReference type="Pfam" id="PF16471">
    <property type="entry name" value="JIP_LZII"/>
    <property type="match status" value="1"/>
</dbReference>
<feature type="region of interest" description="Disordered" evidence="5">
    <location>
        <begin position="981"/>
        <end position="1052"/>
    </location>
</feature>
<keyword evidence="9" id="KW-1185">Reference proteome</keyword>
<dbReference type="GO" id="GO:0008432">
    <property type="term" value="F:JUN kinase binding"/>
    <property type="evidence" value="ECO:0007669"/>
    <property type="project" value="TreeGrafter"/>
</dbReference>
<evidence type="ECO:0000256" key="4">
    <source>
        <dbReference type="SAM" id="Coils"/>
    </source>
</evidence>
<dbReference type="GO" id="GO:0016301">
    <property type="term" value="F:kinase activity"/>
    <property type="evidence" value="ECO:0007669"/>
    <property type="project" value="UniProtKB-KW"/>
</dbReference>
<keyword evidence="2" id="KW-0963">Cytoplasm</keyword>
<feature type="compositionally biased region" description="Polar residues" evidence="5">
    <location>
        <begin position="410"/>
        <end position="420"/>
    </location>
</feature>
<feature type="coiled-coil region" evidence="4">
    <location>
        <begin position="142"/>
        <end position="190"/>
    </location>
</feature>
<keyword evidence="8" id="KW-0418">Kinase</keyword>
<dbReference type="AlphaFoldDB" id="A0A4V6ASZ7"/>
<dbReference type="InterPro" id="IPR034744">
    <property type="entry name" value="RH2"/>
</dbReference>
<feature type="coiled-coil region" evidence="4">
    <location>
        <begin position="67"/>
        <end position="94"/>
    </location>
</feature>
<evidence type="ECO:0000259" key="6">
    <source>
        <dbReference type="PROSITE" id="PS51776"/>
    </source>
</evidence>
<feature type="compositionally biased region" description="Low complexity" evidence="5">
    <location>
        <begin position="541"/>
        <end position="550"/>
    </location>
</feature>
<dbReference type="PROSITE" id="PS51777">
    <property type="entry name" value="RH2"/>
    <property type="match status" value="1"/>
</dbReference>
<feature type="compositionally biased region" description="Low complexity" evidence="5">
    <location>
        <begin position="1016"/>
        <end position="1027"/>
    </location>
</feature>
<dbReference type="InterPro" id="IPR032486">
    <property type="entry name" value="JIP_LZII"/>
</dbReference>
<dbReference type="GO" id="GO:0016192">
    <property type="term" value="P:vesicle-mediated transport"/>
    <property type="evidence" value="ECO:0007669"/>
    <property type="project" value="TreeGrafter"/>
</dbReference>
<evidence type="ECO:0000256" key="2">
    <source>
        <dbReference type="ARBA" id="ARBA00022490"/>
    </source>
</evidence>
<dbReference type="InterPro" id="IPR034743">
    <property type="entry name" value="RH1"/>
</dbReference>
<evidence type="ECO:0000256" key="1">
    <source>
        <dbReference type="ARBA" id="ARBA00004496"/>
    </source>
</evidence>
<evidence type="ECO:0000313" key="9">
    <source>
        <dbReference type="Proteomes" id="UP000298787"/>
    </source>
</evidence>
<keyword evidence="8" id="KW-0808">Transferase</keyword>
<comment type="subcellular location">
    <subcellularLocation>
        <location evidence="1">Cytoplasm</location>
    </subcellularLocation>
</comment>
<reference evidence="8 9" key="1">
    <citation type="submission" date="2019-01" db="EMBL/GenBank/DDBJ databases">
        <title>Genome Assembly of Collichthys lucidus.</title>
        <authorList>
            <person name="Cai M."/>
            <person name="Xiao S."/>
        </authorList>
    </citation>
    <scope>NUCLEOTIDE SEQUENCE [LARGE SCALE GENOMIC DNA]</scope>
    <source>
        <strain evidence="8">JT15FE1705JMU</strain>
        <tissue evidence="8">Muscle</tissue>
    </source>
</reference>
<dbReference type="PROSITE" id="PS51776">
    <property type="entry name" value="RH1"/>
    <property type="match status" value="1"/>
</dbReference>
<proteinExistence type="predicted"/>
<dbReference type="GO" id="GO:0030159">
    <property type="term" value="F:signaling receptor complex adaptor activity"/>
    <property type="evidence" value="ECO:0007669"/>
    <property type="project" value="TreeGrafter"/>
</dbReference>
<dbReference type="Gene3D" id="1.20.5.1000">
    <property type="entry name" value="arf6 gtpase in complex with a specific effector, jip4"/>
    <property type="match status" value="1"/>
</dbReference>
<evidence type="ECO:0000256" key="3">
    <source>
        <dbReference type="ARBA" id="ARBA00023054"/>
    </source>
</evidence>
<organism evidence="8 9">
    <name type="scientific">Collichthys lucidus</name>
    <name type="common">Big head croaker</name>
    <name type="synonym">Sciaena lucida</name>
    <dbReference type="NCBI Taxonomy" id="240159"/>
    <lineage>
        <taxon>Eukaryota</taxon>
        <taxon>Metazoa</taxon>
        <taxon>Chordata</taxon>
        <taxon>Craniata</taxon>
        <taxon>Vertebrata</taxon>
        <taxon>Euteleostomi</taxon>
        <taxon>Actinopterygii</taxon>
        <taxon>Neopterygii</taxon>
        <taxon>Teleostei</taxon>
        <taxon>Neoteleostei</taxon>
        <taxon>Acanthomorphata</taxon>
        <taxon>Eupercaria</taxon>
        <taxon>Sciaenidae</taxon>
        <taxon>Collichthys</taxon>
    </lineage>
</organism>
<name>A0A4V6ASZ7_COLLU</name>
<dbReference type="GO" id="GO:0019894">
    <property type="term" value="F:kinesin binding"/>
    <property type="evidence" value="ECO:0007669"/>
    <property type="project" value="TreeGrafter"/>
</dbReference>
<dbReference type="Pfam" id="PF09744">
    <property type="entry name" value="RH1"/>
    <property type="match status" value="1"/>
</dbReference>
<feature type="compositionally biased region" description="Low complexity" evidence="5">
    <location>
        <begin position="445"/>
        <end position="474"/>
    </location>
</feature>
<dbReference type="FunFam" id="1.20.58.1770:FF:000001">
    <property type="entry name" value="C-Jun-amino-terminal kinase-interacting protein 3 isoform X1"/>
    <property type="match status" value="1"/>
</dbReference>
<protein>
    <submittedName>
        <fullName evidence="8">C-Jun-amino-terminal kinase-interacting protein 4</fullName>
    </submittedName>
</protein>
<feature type="domain" description="RH2" evidence="7">
    <location>
        <begin position="727"/>
        <end position="820"/>
    </location>
</feature>
<feature type="coiled-coil region" evidence="4">
    <location>
        <begin position="656"/>
        <end position="755"/>
    </location>
</feature>
<dbReference type="Proteomes" id="UP000298787">
    <property type="component" value="Chromosome 21"/>
</dbReference>
<feature type="compositionally biased region" description="Low complexity" evidence="5">
    <location>
        <begin position="489"/>
        <end position="500"/>
    </location>
</feature>
<keyword evidence="3 4" id="KW-0175">Coiled coil</keyword>
<feature type="region of interest" description="Disordered" evidence="5">
    <location>
        <begin position="1223"/>
        <end position="1248"/>
    </location>
</feature>
<dbReference type="PANTHER" id="PTHR13886">
    <property type="entry name" value="JNK/SAPK-ASSOCIATED PROTEIN"/>
    <property type="match status" value="1"/>
</dbReference>
<dbReference type="Gene3D" id="1.20.58.1770">
    <property type="match status" value="1"/>
</dbReference>
<accession>A0A4V6ASZ7</accession>
<evidence type="ECO:0000256" key="5">
    <source>
        <dbReference type="SAM" id="MobiDB-lite"/>
    </source>
</evidence>
<dbReference type="GO" id="GO:0005737">
    <property type="term" value="C:cytoplasm"/>
    <property type="evidence" value="ECO:0007669"/>
    <property type="project" value="UniProtKB-SubCell"/>
</dbReference>